<proteinExistence type="predicted"/>
<feature type="zinc finger region" description="RING-Gid-type" evidence="6">
    <location>
        <begin position="457"/>
        <end position="508"/>
    </location>
</feature>
<evidence type="ECO:0000256" key="2">
    <source>
        <dbReference type="ARBA" id="ARBA00022490"/>
    </source>
</evidence>
<evidence type="ECO:0000313" key="8">
    <source>
        <dbReference type="EMBL" id="PIC16452.1"/>
    </source>
</evidence>
<dbReference type="GO" id="GO:0043161">
    <property type="term" value="P:proteasome-mediated ubiquitin-dependent protein catabolic process"/>
    <property type="evidence" value="ECO:0007669"/>
    <property type="project" value="InterPro"/>
</dbReference>
<comment type="caution">
    <text evidence="8">The sequence shown here is derived from an EMBL/GenBank/DDBJ whole genome shotgun (WGS) entry which is preliminary data.</text>
</comment>
<keyword evidence="2" id="KW-0963">Cytoplasm</keyword>
<dbReference type="AlphaFoldDB" id="A0A2G5SNC8"/>
<evidence type="ECO:0000256" key="5">
    <source>
        <dbReference type="ARBA" id="ARBA00022833"/>
    </source>
</evidence>
<feature type="domain" description="RING-Gid-type" evidence="7">
    <location>
        <begin position="457"/>
        <end position="508"/>
    </location>
</feature>
<dbReference type="GO" id="GO:0034657">
    <property type="term" value="C:GID complex"/>
    <property type="evidence" value="ECO:0007669"/>
    <property type="project" value="TreeGrafter"/>
</dbReference>
<reference evidence="9" key="1">
    <citation type="submission" date="2017-10" db="EMBL/GenBank/DDBJ databases">
        <title>Rapid genome shrinkage in a self-fertile nematode reveals novel sperm competition proteins.</title>
        <authorList>
            <person name="Yin D."/>
            <person name="Schwarz E.M."/>
            <person name="Thomas C.G."/>
            <person name="Felde R.L."/>
            <person name="Korf I.F."/>
            <person name="Cutter A.D."/>
            <person name="Schartner C.M."/>
            <person name="Ralston E.J."/>
            <person name="Meyer B.J."/>
            <person name="Haag E.S."/>
        </authorList>
    </citation>
    <scope>NUCLEOTIDE SEQUENCE [LARGE SCALE GENOMIC DNA]</scope>
    <source>
        <strain evidence="9">JU1422</strain>
    </source>
</reference>
<dbReference type="InterPro" id="IPR044063">
    <property type="entry name" value="ZF_RING_GID"/>
</dbReference>
<evidence type="ECO:0000256" key="3">
    <source>
        <dbReference type="ARBA" id="ARBA00022723"/>
    </source>
</evidence>
<keyword evidence="9" id="KW-1185">Reference proteome</keyword>
<dbReference type="InterPro" id="IPR045098">
    <property type="entry name" value="Fyv10_fam"/>
</dbReference>
<dbReference type="Proteomes" id="UP000230233">
    <property type="component" value="Chromosome X"/>
</dbReference>
<comment type="subcellular location">
    <subcellularLocation>
        <location evidence="1">Cytoplasm</location>
    </subcellularLocation>
</comment>
<dbReference type="PROSITE" id="PS51867">
    <property type="entry name" value="ZF_RING_GID"/>
    <property type="match status" value="1"/>
</dbReference>
<name>A0A2G5SNC8_9PELO</name>
<dbReference type="STRING" id="1611254.A0A2G5SNC8"/>
<keyword evidence="5" id="KW-0862">Zinc</keyword>
<protein>
    <recommendedName>
        <fullName evidence="7">RING-Gid-type domain-containing protein</fullName>
    </recommendedName>
</protein>
<dbReference type="PANTHER" id="PTHR12170">
    <property type="entry name" value="MACROPHAGE ERYTHROBLAST ATTACHER-RELATED"/>
    <property type="match status" value="1"/>
</dbReference>
<evidence type="ECO:0000256" key="6">
    <source>
        <dbReference type="PROSITE-ProRule" id="PRU01215"/>
    </source>
</evidence>
<dbReference type="InterPro" id="IPR037683">
    <property type="entry name" value="Rmd5_dRing"/>
</dbReference>
<dbReference type="SUPFAM" id="SSF57850">
    <property type="entry name" value="RING/U-box"/>
    <property type="match status" value="1"/>
</dbReference>
<dbReference type="CDD" id="cd16652">
    <property type="entry name" value="dRING_Rmd5p-like"/>
    <property type="match status" value="1"/>
</dbReference>
<dbReference type="OrthoDB" id="1933281at2759"/>
<dbReference type="GO" id="GO:0005737">
    <property type="term" value="C:cytoplasm"/>
    <property type="evidence" value="ECO:0007669"/>
    <property type="project" value="UniProtKB-SubCell"/>
</dbReference>
<organism evidence="8 9">
    <name type="scientific">Caenorhabditis nigoni</name>
    <dbReference type="NCBI Taxonomy" id="1611254"/>
    <lineage>
        <taxon>Eukaryota</taxon>
        <taxon>Metazoa</taxon>
        <taxon>Ecdysozoa</taxon>
        <taxon>Nematoda</taxon>
        <taxon>Chromadorea</taxon>
        <taxon>Rhabditida</taxon>
        <taxon>Rhabditina</taxon>
        <taxon>Rhabditomorpha</taxon>
        <taxon>Rhabditoidea</taxon>
        <taxon>Rhabditidae</taxon>
        <taxon>Peloderinae</taxon>
        <taxon>Caenorhabditis</taxon>
    </lineage>
</organism>
<sequence length="547" mass="63470">MDNLLLPRDPNVKDRAKINIPEKETVLAVRSVSPKGSGTKKERQVLKRKVGVFTISIFKYIFQSWTEHFLIIDSILLREFQEILATLEDEDDTKPGTGFLVEEVELEEEKPSTEPLRQHETFQQQPSINDKNVEIIKNVERITQDFKRKANSIDTCWVTTLEKLENTLTAMKDELFNPKEDREISVMGQILIEETSTRAAKLVYEATDYHRDLQHTILKLGKYINTEFEHPTKKPFRPSPELEKKRNRRDMGFALIFDYMMSTGLTSVGDSMRKLSIFEQYFDTLNVSDPEKLKTIVEDLQGGDISSSLEFIKSAQPAEEHSLRKSLQTQMIIECIEMGLESYDRTVKQLKAFVPKEGEEQRQSQRLVGALVMGQAAKEDARYRNLFDQKNKEKLVSRLSAFFVPKEAPLNLIMKHGFKGINQLTDFQDSGLQWDVWMDWELPFDTYFHASHSVFTCPILKEQCTCNNPPMRLTCGHVISKDAINRLTINVRNRFPRSRHLRFKCPYCPKEQNLDNAKSVDFHAWTIPADNEDEEAEEQVKFLQFVE</sequence>
<dbReference type="GO" id="GO:0008270">
    <property type="term" value="F:zinc ion binding"/>
    <property type="evidence" value="ECO:0007669"/>
    <property type="project" value="UniProtKB-KW"/>
</dbReference>
<evidence type="ECO:0000313" key="9">
    <source>
        <dbReference type="Proteomes" id="UP000230233"/>
    </source>
</evidence>
<evidence type="ECO:0000256" key="4">
    <source>
        <dbReference type="ARBA" id="ARBA00022771"/>
    </source>
</evidence>
<gene>
    <name evidence="8" type="primary">Cnig_chr_X.g23049</name>
    <name evidence="8" type="ORF">B9Z55_023049</name>
</gene>
<keyword evidence="3" id="KW-0479">Metal-binding</keyword>
<dbReference type="GO" id="GO:0061630">
    <property type="term" value="F:ubiquitin protein ligase activity"/>
    <property type="evidence" value="ECO:0007669"/>
    <property type="project" value="InterPro"/>
</dbReference>
<keyword evidence="4 6" id="KW-0863">Zinc-finger</keyword>
<evidence type="ECO:0000259" key="7">
    <source>
        <dbReference type="PROSITE" id="PS51867"/>
    </source>
</evidence>
<dbReference type="PANTHER" id="PTHR12170:SF3">
    <property type="entry name" value="GH10162P"/>
    <property type="match status" value="1"/>
</dbReference>
<dbReference type="GO" id="GO:0005634">
    <property type="term" value="C:nucleus"/>
    <property type="evidence" value="ECO:0007669"/>
    <property type="project" value="TreeGrafter"/>
</dbReference>
<dbReference type="EMBL" id="PDUG01000006">
    <property type="protein sequence ID" value="PIC16452.1"/>
    <property type="molecule type" value="Genomic_DNA"/>
</dbReference>
<dbReference type="FunFam" id="3.30.40.10:FF:000143">
    <property type="entry name" value="Regulator of gluconeogenesis Rmd5"/>
    <property type="match status" value="1"/>
</dbReference>
<accession>A0A2G5SNC8</accession>
<evidence type="ECO:0000256" key="1">
    <source>
        <dbReference type="ARBA" id="ARBA00004496"/>
    </source>
</evidence>